<keyword evidence="1" id="KW-0175">Coiled coil</keyword>
<proteinExistence type="predicted"/>
<gene>
    <name evidence="4" type="ORF">Scep_029193</name>
</gene>
<keyword evidence="5" id="KW-1185">Reference proteome</keyword>
<protein>
    <recommendedName>
        <fullName evidence="3">FAR1 domain-containing protein</fullName>
    </recommendedName>
</protein>
<dbReference type="Proteomes" id="UP001419268">
    <property type="component" value="Unassembled WGS sequence"/>
</dbReference>
<evidence type="ECO:0000256" key="1">
    <source>
        <dbReference type="SAM" id="Coils"/>
    </source>
</evidence>
<feature type="coiled-coil region" evidence="1">
    <location>
        <begin position="216"/>
        <end position="253"/>
    </location>
</feature>
<feature type="domain" description="FAR1" evidence="3">
    <location>
        <begin position="73"/>
        <end position="158"/>
    </location>
</feature>
<feature type="compositionally biased region" description="Polar residues" evidence="2">
    <location>
        <begin position="13"/>
        <end position="22"/>
    </location>
</feature>
<reference evidence="4 5" key="1">
    <citation type="submission" date="2024-01" db="EMBL/GenBank/DDBJ databases">
        <title>Genome assemblies of Stephania.</title>
        <authorList>
            <person name="Yang L."/>
        </authorList>
    </citation>
    <scope>NUCLEOTIDE SEQUENCE [LARGE SCALE GENOMIC DNA]</scope>
    <source>
        <strain evidence="4">JXDWG</strain>
        <tissue evidence="4">Leaf</tissue>
    </source>
</reference>
<sequence length="284" mass="32814">MEGDSKDLHFVPNETSEQSFEQVDSECDHDEQDSLQLVLQTGGKAMETEPSPMFSGEVPALGMIFETEGLAYDYYNAYARSMGFSIRRSKMVMRKDKTVTRRVFCCSKEGFRCKDPRGDPINPRPVTRTGCKARLGIHLHDEKYVVKEFVEEHNHSLACPFEAHMLRSQRKIQGPPALSIDDVLSYLREEGGMSQDLNMVDGDGNNLLQRWCYEILKKAQEDKKKIRELSVELQRERRQSAMYREQLHKILKEMEDHIYYLSDHVKTVVDDVKELESQGSKELP</sequence>
<dbReference type="AlphaFoldDB" id="A0AAP0HFD4"/>
<evidence type="ECO:0000313" key="5">
    <source>
        <dbReference type="Proteomes" id="UP001419268"/>
    </source>
</evidence>
<dbReference type="InterPro" id="IPR004330">
    <property type="entry name" value="FAR1_DNA_bnd_dom"/>
</dbReference>
<accession>A0AAP0HFD4</accession>
<dbReference type="Pfam" id="PF03101">
    <property type="entry name" value="FAR1"/>
    <property type="match status" value="1"/>
</dbReference>
<organism evidence="4 5">
    <name type="scientific">Stephania cephalantha</name>
    <dbReference type="NCBI Taxonomy" id="152367"/>
    <lineage>
        <taxon>Eukaryota</taxon>
        <taxon>Viridiplantae</taxon>
        <taxon>Streptophyta</taxon>
        <taxon>Embryophyta</taxon>
        <taxon>Tracheophyta</taxon>
        <taxon>Spermatophyta</taxon>
        <taxon>Magnoliopsida</taxon>
        <taxon>Ranunculales</taxon>
        <taxon>Menispermaceae</taxon>
        <taxon>Menispermoideae</taxon>
        <taxon>Cissampelideae</taxon>
        <taxon>Stephania</taxon>
    </lineage>
</organism>
<evidence type="ECO:0000259" key="3">
    <source>
        <dbReference type="Pfam" id="PF03101"/>
    </source>
</evidence>
<comment type="caution">
    <text evidence="4">The sequence shown here is derived from an EMBL/GenBank/DDBJ whole genome shotgun (WGS) entry which is preliminary data.</text>
</comment>
<name>A0AAP0HFD4_9MAGN</name>
<evidence type="ECO:0000313" key="4">
    <source>
        <dbReference type="EMBL" id="KAK9082722.1"/>
    </source>
</evidence>
<dbReference type="PANTHER" id="PTHR46328">
    <property type="entry name" value="FAR-RED IMPAIRED RESPONSIVE (FAR1) FAMILY PROTEIN-RELATED"/>
    <property type="match status" value="1"/>
</dbReference>
<evidence type="ECO:0000256" key="2">
    <source>
        <dbReference type="SAM" id="MobiDB-lite"/>
    </source>
</evidence>
<feature type="region of interest" description="Disordered" evidence="2">
    <location>
        <begin position="1"/>
        <end position="27"/>
    </location>
</feature>
<dbReference type="EMBL" id="JBBNAG010000013">
    <property type="protein sequence ID" value="KAK9082722.1"/>
    <property type="molecule type" value="Genomic_DNA"/>
</dbReference>